<reference evidence="3" key="1">
    <citation type="submission" date="2021-04" db="EMBL/GenBank/DDBJ databases">
        <title>Ouciella asimina sp. nov., isolated from the surface seawater in the hydrothermal field of Okinawa Trough.</title>
        <authorList>
            <person name="Shuang W."/>
        </authorList>
    </citation>
    <scope>NUCLEOTIDE SEQUENCE</scope>
    <source>
        <strain evidence="3">LXI357</strain>
    </source>
</reference>
<dbReference type="AlphaFoldDB" id="A0A8T4IA14"/>
<keyword evidence="1" id="KW-0812">Transmembrane</keyword>
<comment type="caution">
    <text evidence="3">The sequence shown here is derived from an EMBL/GenBank/DDBJ whole genome shotgun (WGS) entry which is preliminary data.</text>
</comment>
<name>A0A8T4IA14_9SPHN</name>
<organism evidence="3 4">
    <name type="scientific">Stakelama marina</name>
    <dbReference type="NCBI Taxonomy" id="2826939"/>
    <lineage>
        <taxon>Bacteria</taxon>
        <taxon>Pseudomonadati</taxon>
        <taxon>Pseudomonadota</taxon>
        <taxon>Alphaproteobacteria</taxon>
        <taxon>Sphingomonadales</taxon>
        <taxon>Sphingomonadaceae</taxon>
        <taxon>Stakelama</taxon>
    </lineage>
</organism>
<dbReference type="InterPro" id="IPR007301">
    <property type="entry name" value="DoxD"/>
</dbReference>
<keyword evidence="1" id="KW-1133">Transmembrane helix</keyword>
<sequence length="313" mass="34420">MEQEVRKASDFGRDFALRAAAISMGFVFFMGGWRRFINVPAKHDITSPASLANKLVEAAPGSPIESWIHWILNSPFLTEWSIYLMSTAEVVVGLSLMLGLFTRATAVGSAMLNVALMIIFGWMGYECLDEWTMAALGFAISVSVMIHGPSLYSVDNWLKRDDFARLFARNVSIALTVVSVVFTVGFYSYFFGILELHKRTSVKSYHISALAVPGKPDQARLYVDAGPSSAAAYVRSITYRMRNGATVVEPAARIAVVKSHFEPWAHHSGSVTDGVMKLRLGAMVDIRIPAGAQSAVIDIIDNKNPEVSFDTKR</sequence>
<protein>
    <submittedName>
        <fullName evidence="3">DoxX family membrane protein</fullName>
    </submittedName>
</protein>
<dbReference type="EMBL" id="JAGRQC010000001">
    <property type="protein sequence ID" value="MBR0551193.1"/>
    <property type="molecule type" value="Genomic_DNA"/>
</dbReference>
<accession>A0A8T4IA14</accession>
<gene>
    <name evidence="3" type="ORF">J7S20_01595</name>
</gene>
<dbReference type="RefSeq" id="WP_284052482.1">
    <property type="nucleotide sequence ID" value="NZ_JAGRQC010000001.1"/>
</dbReference>
<dbReference type="Proteomes" id="UP000676996">
    <property type="component" value="Unassembled WGS sequence"/>
</dbReference>
<feature type="domain" description="TQO small subunit DoxD" evidence="2">
    <location>
        <begin position="22"/>
        <end position="160"/>
    </location>
</feature>
<feature type="transmembrane region" description="Helical" evidence="1">
    <location>
        <begin position="107"/>
        <end position="125"/>
    </location>
</feature>
<feature type="transmembrane region" description="Helical" evidence="1">
    <location>
        <begin position="131"/>
        <end position="154"/>
    </location>
</feature>
<proteinExistence type="predicted"/>
<evidence type="ECO:0000259" key="2">
    <source>
        <dbReference type="Pfam" id="PF04173"/>
    </source>
</evidence>
<keyword evidence="1" id="KW-0472">Membrane</keyword>
<feature type="transmembrane region" description="Helical" evidence="1">
    <location>
        <begin position="15"/>
        <end position="33"/>
    </location>
</feature>
<dbReference type="Pfam" id="PF04173">
    <property type="entry name" value="DoxD"/>
    <property type="match status" value="1"/>
</dbReference>
<evidence type="ECO:0000313" key="4">
    <source>
        <dbReference type="Proteomes" id="UP000676996"/>
    </source>
</evidence>
<feature type="transmembrane region" description="Helical" evidence="1">
    <location>
        <begin position="166"/>
        <end position="190"/>
    </location>
</feature>
<keyword evidence="4" id="KW-1185">Reference proteome</keyword>
<evidence type="ECO:0000313" key="3">
    <source>
        <dbReference type="EMBL" id="MBR0551193.1"/>
    </source>
</evidence>
<evidence type="ECO:0000256" key="1">
    <source>
        <dbReference type="SAM" id="Phobius"/>
    </source>
</evidence>